<protein>
    <submittedName>
        <fullName evidence="2">GNAT family N-acetyltransferase</fullName>
    </submittedName>
</protein>
<dbReference type="EMBL" id="QMIG01000010">
    <property type="protein sequence ID" value="RAW14044.1"/>
    <property type="molecule type" value="Genomic_DNA"/>
</dbReference>
<accession>A0A329QNU6</accession>
<dbReference type="Pfam" id="PF00583">
    <property type="entry name" value="Acetyltransf_1"/>
    <property type="match status" value="1"/>
</dbReference>
<gene>
    <name evidence="2" type="ORF">DPM12_11490</name>
</gene>
<feature type="domain" description="N-acetyltransferase" evidence="1">
    <location>
        <begin position="19"/>
        <end position="187"/>
    </location>
</feature>
<reference evidence="2 3" key="1">
    <citation type="submission" date="2018-06" db="EMBL/GenBank/DDBJ databases">
        <title>Phytoactinopolyspora halophila sp. nov., a novel halophilic actinomycete isolated from a saline soil in China.</title>
        <authorList>
            <person name="Tang S.-K."/>
        </authorList>
    </citation>
    <scope>NUCLEOTIDE SEQUENCE [LARGE SCALE GENOMIC DNA]</scope>
    <source>
        <strain evidence="2 3">YIM 96934</strain>
    </source>
</reference>
<dbReference type="CDD" id="cd04301">
    <property type="entry name" value="NAT_SF"/>
    <property type="match status" value="1"/>
</dbReference>
<dbReference type="Proteomes" id="UP000250462">
    <property type="component" value="Unassembled WGS sequence"/>
</dbReference>
<proteinExistence type="predicted"/>
<dbReference type="PROSITE" id="PS51186">
    <property type="entry name" value="GNAT"/>
    <property type="match status" value="1"/>
</dbReference>
<dbReference type="InterPro" id="IPR016181">
    <property type="entry name" value="Acyl_CoA_acyltransferase"/>
</dbReference>
<dbReference type="RefSeq" id="WP_112258466.1">
    <property type="nucleotide sequence ID" value="NZ_QMIG01000010.1"/>
</dbReference>
<dbReference type="SUPFAM" id="SSF55729">
    <property type="entry name" value="Acyl-CoA N-acyltransferases (Nat)"/>
    <property type="match status" value="1"/>
</dbReference>
<evidence type="ECO:0000313" key="3">
    <source>
        <dbReference type="Proteomes" id="UP000250462"/>
    </source>
</evidence>
<evidence type="ECO:0000313" key="2">
    <source>
        <dbReference type="EMBL" id="RAW14044.1"/>
    </source>
</evidence>
<name>A0A329QNU6_9ACTN</name>
<dbReference type="Gene3D" id="3.40.630.30">
    <property type="match status" value="1"/>
</dbReference>
<keyword evidence="2" id="KW-0808">Transferase</keyword>
<keyword evidence="3" id="KW-1185">Reference proteome</keyword>
<dbReference type="OrthoDB" id="3239945at2"/>
<evidence type="ECO:0000259" key="1">
    <source>
        <dbReference type="PROSITE" id="PS51186"/>
    </source>
</evidence>
<comment type="caution">
    <text evidence="2">The sequence shown here is derived from an EMBL/GenBank/DDBJ whole genome shotgun (WGS) entry which is preliminary data.</text>
</comment>
<organism evidence="2 3">
    <name type="scientific">Phytoactinopolyspora halophila</name>
    <dbReference type="NCBI Taxonomy" id="1981511"/>
    <lineage>
        <taxon>Bacteria</taxon>
        <taxon>Bacillati</taxon>
        <taxon>Actinomycetota</taxon>
        <taxon>Actinomycetes</taxon>
        <taxon>Jiangellales</taxon>
        <taxon>Jiangellaceae</taxon>
        <taxon>Phytoactinopolyspora</taxon>
    </lineage>
</organism>
<sequence>MYTVQPATADRWEDVAAVMGTRGDPSRCWCQYFMMRRKDWHASTVDTRREMLREQVCRQDVPPGVLAYTDGTPVGWCAIARKSSYPRLRRSPLAGSGDDDGVWSVTCFVVTVGHRRRGMTSALLQGAIDLARAHDARTIEAYAVDPSARTSVSAAELYFGPLSVYTSAGFTEVARPYPARPRMRLDL</sequence>
<dbReference type="AlphaFoldDB" id="A0A329QNU6"/>
<dbReference type="GO" id="GO:0016747">
    <property type="term" value="F:acyltransferase activity, transferring groups other than amino-acyl groups"/>
    <property type="evidence" value="ECO:0007669"/>
    <property type="project" value="InterPro"/>
</dbReference>
<dbReference type="InterPro" id="IPR000182">
    <property type="entry name" value="GNAT_dom"/>
</dbReference>